<reference evidence="4" key="1">
    <citation type="submission" date="2024-06" db="EMBL/GenBank/DDBJ databases">
        <authorList>
            <person name="Ryan C."/>
        </authorList>
    </citation>
    <scope>NUCLEOTIDE SEQUENCE [LARGE SCALE GENOMIC DNA]</scope>
</reference>
<feature type="compositionally biased region" description="Pro residues" evidence="1">
    <location>
        <begin position="102"/>
        <end position="111"/>
    </location>
</feature>
<sequence length="1387" mass="154792">MAPSTAAPRGRRNQPPPPHPESAERFAGPAAAPWLPPLAAFARKLDPAAAGTDAPVVERPTRPAVAAPWLPPPAAFERKTDPSASTDAPAAERPTGPTVAAPSPPWLPPPAAFARRLHPAPPNPTPPAEADECQGAARGWADLPRDALAAVLRKLDHVEILMWAGQVCRSWRRAAREDPALWHRIDMRGHADLHRRVDLCGMAKEAIRRAKGKCEAFWAEYAADDDVLQLLGEQAPSLKSLCLISCQDIIRFEEEIKKFPLLEELEISLFTNICGKHVFQAVGNACRELKHFRFNSYRFINTGNREYSDDHDDDDCYDYDDNNLRYNKDDDAMGIASMHGLRTLQLFGNSLTNEGLTDILDNCPYLESLDVRHCFNIIMDEFLQANCARIKTLKLPSDSTDDYGFPVCSPLWSSGIESDSDALGSFDTYSGSDNCVYGDSDEYAVYYDPFRYLTAYGCEDELGPEQRMFLKDMRMLTRRKLDPATAMDAPVVDCARGPTMAAPWLPPPASFSRKLDPAAFMDVPDIEQARGPGTAVAAPWLPPPATFARRLGPTAPNPCPSEPLLPLRSLSSSSSRCSRSRNADECQGARGWVALPQDALAAVLRKLDHVEILMGFGQVCRSWCHAARDNPLLWRRIDMRGHANLHRRVDLCMMAKDAIRLAKGRCEAFWAEYAADDGMLQLLGEQAPSLKSLRLISCQDIIGFEEEIKKFPLLEELEISLFTNIGGKHVFQAVGQACPELKHFRFNSYRFINIGNREYSNGSDDDDYYDYDNYLRYNKDDDAMGIASMHGLRTLQLFGNSLTSEGLTAILDNCPHLESLDIRHCFNIIMDNTLLAKCARIKTLKLPSDSTDDYGFPVCSPLWSSGIESDSDALGSFGTYSGSDNCDYGDSDEHAVYYDPFRCLTGYGCEDELGPEQRMFLKDMRMLTRRKLDPATAMDAPVVDCARGPTMAAPWLPPPASFSRKLDPAAFMNVPDIEQARGPDTAVAAPWLPPPATIARRLGPTAPNPCPSEPLLPPRSLSSSSSRCSRSRNADECQGARGWVALPQDALAAVLRKLDHVEILMGFGQVCRSWRHTARDNPLLWRRIDMRGHANLHRRVDLCMMAKDAIRLAKGRCEAFWAEYAADDGVLHLLGEQAPSLKSLRLISCQDIIGFEEEIKKFPLLEELEISLFTNIGGKHVFQAVGQACPELKHFRFNSYRFINIGNREHSNGSDDDDYYDYDNYLRYNKDDDAMGIASMHGLRTLQLFGNSLTSEGLTAILDNCPHLESLDIRHCFNIIMDNTLLAKCARIKTLKLPSDSTDDYGFPVCSPLWSSGNDSDSDAFGTYSDSDDCVYGDYIMDSDEYDDYCDPFRYLNGVYEDELGPEDRMFIKGMRMLMRDDDDDEY</sequence>
<organism evidence="3 4">
    <name type="scientific">Urochloa decumbens</name>
    <dbReference type="NCBI Taxonomy" id="240449"/>
    <lineage>
        <taxon>Eukaryota</taxon>
        <taxon>Viridiplantae</taxon>
        <taxon>Streptophyta</taxon>
        <taxon>Embryophyta</taxon>
        <taxon>Tracheophyta</taxon>
        <taxon>Spermatophyta</taxon>
        <taxon>Magnoliopsida</taxon>
        <taxon>Liliopsida</taxon>
        <taxon>Poales</taxon>
        <taxon>Poaceae</taxon>
        <taxon>PACMAD clade</taxon>
        <taxon>Panicoideae</taxon>
        <taxon>Panicodae</taxon>
        <taxon>Paniceae</taxon>
        <taxon>Melinidinae</taxon>
        <taxon>Urochloa</taxon>
    </lineage>
</organism>
<reference evidence="3 4" key="2">
    <citation type="submission" date="2024-10" db="EMBL/GenBank/DDBJ databases">
        <authorList>
            <person name="Ryan C."/>
        </authorList>
    </citation>
    <scope>NUCLEOTIDE SEQUENCE [LARGE SCALE GENOMIC DNA]</scope>
</reference>
<feature type="region of interest" description="Disordered" evidence="1">
    <location>
        <begin position="1"/>
        <end position="31"/>
    </location>
</feature>
<dbReference type="SUPFAM" id="SSF81383">
    <property type="entry name" value="F-box domain"/>
    <property type="match status" value="3"/>
</dbReference>
<dbReference type="PANTHER" id="PTHR38926:SF76">
    <property type="entry name" value="F-BOX DOMAIN-CONTAINING PROTEIN"/>
    <property type="match status" value="1"/>
</dbReference>
<dbReference type="InterPro" id="IPR006553">
    <property type="entry name" value="Leu-rich_rpt_Cys-con_subtyp"/>
</dbReference>
<keyword evidence="4" id="KW-1185">Reference proteome</keyword>
<accession>A0ABC9BY41</accession>
<dbReference type="Proteomes" id="UP001497457">
    <property type="component" value="Chromosome 28b"/>
</dbReference>
<name>A0ABC9BY41_9POAL</name>
<feature type="domain" description="F-box" evidence="2">
    <location>
        <begin position="589"/>
        <end position="637"/>
    </location>
</feature>
<dbReference type="Gene3D" id="3.80.10.10">
    <property type="entry name" value="Ribonuclease Inhibitor"/>
    <property type="match status" value="3"/>
</dbReference>
<dbReference type="PANTHER" id="PTHR38926">
    <property type="entry name" value="F-BOX DOMAIN CONTAINING PROTEIN, EXPRESSED"/>
    <property type="match status" value="1"/>
</dbReference>
<feature type="domain" description="F-box" evidence="2">
    <location>
        <begin position="137"/>
        <end position="185"/>
    </location>
</feature>
<feature type="region of interest" description="Disordered" evidence="1">
    <location>
        <begin position="1001"/>
        <end position="1032"/>
    </location>
</feature>
<feature type="domain" description="F-box" evidence="2">
    <location>
        <begin position="1040"/>
        <end position="1088"/>
    </location>
</feature>
<dbReference type="InterPro" id="IPR036047">
    <property type="entry name" value="F-box-like_dom_sf"/>
</dbReference>
<dbReference type="PROSITE" id="PS50181">
    <property type="entry name" value="FBOX"/>
    <property type="match status" value="3"/>
</dbReference>
<protein>
    <recommendedName>
        <fullName evidence="2">F-box domain-containing protein</fullName>
    </recommendedName>
</protein>
<evidence type="ECO:0000259" key="2">
    <source>
        <dbReference type="PROSITE" id="PS50181"/>
    </source>
</evidence>
<dbReference type="InterPro" id="IPR001810">
    <property type="entry name" value="F-box_dom"/>
</dbReference>
<proteinExistence type="predicted"/>
<dbReference type="InterPro" id="IPR032675">
    <property type="entry name" value="LRR_dom_sf"/>
</dbReference>
<feature type="compositionally biased region" description="Pro residues" evidence="1">
    <location>
        <begin position="1006"/>
        <end position="1017"/>
    </location>
</feature>
<dbReference type="FunFam" id="1.20.1280.50:FF:000037">
    <property type="entry name" value="F-box protein SKIP19"/>
    <property type="match status" value="3"/>
</dbReference>
<evidence type="ECO:0000313" key="4">
    <source>
        <dbReference type="Proteomes" id="UP001497457"/>
    </source>
</evidence>
<dbReference type="SMART" id="SM00367">
    <property type="entry name" value="LRR_CC"/>
    <property type="match status" value="6"/>
</dbReference>
<evidence type="ECO:0000313" key="3">
    <source>
        <dbReference type="EMBL" id="CAL5010779.1"/>
    </source>
</evidence>
<feature type="compositionally biased region" description="Low complexity" evidence="1">
    <location>
        <begin position="1018"/>
        <end position="1028"/>
    </location>
</feature>
<dbReference type="Pfam" id="PF13516">
    <property type="entry name" value="LRR_6"/>
    <property type="match status" value="2"/>
</dbReference>
<dbReference type="InterPro" id="IPR001611">
    <property type="entry name" value="Leu-rich_rpt"/>
</dbReference>
<dbReference type="Pfam" id="PF12937">
    <property type="entry name" value="F-box-like"/>
    <property type="match status" value="3"/>
</dbReference>
<dbReference type="SUPFAM" id="SSF52058">
    <property type="entry name" value="L domain-like"/>
    <property type="match status" value="1"/>
</dbReference>
<feature type="region of interest" description="Disordered" evidence="1">
    <location>
        <begin position="49"/>
        <end position="133"/>
    </location>
</feature>
<gene>
    <name evidence="3" type="ORF">URODEC1_LOCUS70152</name>
</gene>
<dbReference type="Gene3D" id="1.20.1280.50">
    <property type="match status" value="3"/>
</dbReference>
<dbReference type="EMBL" id="OZ075138">
    <property type="protein sequence ID" value="CAL5010779.1"/>
    <property type="molecule type" value="Genomic_DNA"/>
</dbReference>
<evidence type="ECO:0000256" key="1">
    <source>
        <dbReference type="SAM" id="MobiDB-lite"/>
    </source>
</evidence>
<dbReference type="SMART" id="SM00256">
    <property type="entry name" value="FBOX"/>
    <property type="match status" value="3"/>
</dbReference>